<name>A0ABT0TKN0_9FLAO</name>
<comment type="caution">
    <text evidence="1">The sequence shown here is derived from an EMBL/GenBank/DDBJ whole genome shotgun (WGS) entry which is preliminary data.</text>
</comment>
<accession>A0ABT0TKN0</accession>
<evidence type="ECO:0008006" key="3">
    <source>
        <dbReference type="Google" id="ProtNLM"/>
    </source>
</evidence>
<sequence>MKLYFTLLFLFSNFTIFSQIKENQSFFDDILSDKIYYINKNSSLKNQLLDQIIKMIDDKTIHSVDMFIEDKIELTEQEIEYLKNEFKKISNLKSKKYIKPNSKIELFSIIKPSKENYISFFSYPVFFRENSICIIYKSSYKGPENSGGGWKLYRKENGKWKFWFSITSYIS</sequence>
<dbReference type="EMBL" id="JAMLJM010000001">
    <property type="protein sequence ID" value="MCL9808058.1"/>
    <property type="molecule type" value="Genomic_DNA"/>
</dbReference>
<keyword evidence="2" id="KW-1185">Reference proteome</keyword>
<reference evidence="1 2" key="1">
    <citation type="submission" date="2022-05" db="EMBL/GenBank/DDBJ databases">
        <title>Flavobacterium sp., isolated from activated sludge.</title>
        <authorList>
            <person name="Ran Q."/>
        </authorList>
    </citation>
    <scope>NUCLEOTIDE SEQUENCE [LARGE SCALE GENOMIC DNA]</scope>
    <source>
        <strain evidence="1 2">HXWNR70</strain>
    </source>
</reference>
<evidence type="ECO:0000313" key="2">
    <source>
        <dbReference type="Proteomes" id="UP001317191"/>
    </source>
</evidence>
<dbReference type="RefSeq" id="WP_250590839.1">
    <property type="nucleotide sequence ID" value="NZ_JAMLJM010000001.1"/>
</dbReference>
<organism evidence="1 2">
    <name type="scientific">Flavobacterium luminosum</name>
    <dbReference type="NCBI Taxonomy" id="2949086"/>
    <lineage>
        <taxon>Bacteria</taxon>
        <taxon>Pseudomonadati</taxon>
        <taxon>Bacteroidota</taxon>
        <taxon>Flavobacteriia</taxon>
        <taxon>Flavobacteriales</taxon>
        <taxon>Flavobacteriaceae</taxon>
        <taxon>Flavobacterium</taxon>
    </lineage>
</organism>
<dbReference type="Proteomes" id="UP001317191">
    <property type="component" value="Unassembled WGS sequence"/>
</dbReference>
<gene>
    <name evidence="1" type="ORF">NAT50_01660</name>
</gene>
<protein>
    <recommendedName>
        <fullName evidence="3">DUF4440 domain-containing protein</fullName>
    </recommendedName>
</protein>
<evidence type="ECO:0000313" key="1">
    <source>
        <dbReference type="EMBL" id="MCL9808058.1"/>
    </source>
</evidence>
<proteinExistence type="predicted"/>